<organism evidence="2 3">
    <name type="scientific">Nicrophorus vespilloides</name>
    <name type="common">Boreal carrion beetle</name>
    <dbReference type="NCBI Taxonomy" id="110193"/>
    <lineage>
        <taxon>Eukaryota</taxon>
        <taxon>Metazoa</taxon>
        <taxon>Ecdysozoa</taxon>
        <taxon>Arthropoda</taxon>
        <taxon>Hexapoda</taxon>
        <taxon>Insecta</taxon>
        <taxon>Pterygota</taxon>
        <taxon>Neoptera</taxon>
        <taxon>Endopterygota</taxon>
        <taxon>Coleoptera</taxon>
        <taxon>Polyphaga</taxon>
        <taxon>Staphyliniformia</taxon>
        <taxon>Silphidae</taxon>
        <taxon>Nicrophorinae</taxon>
        <taxon>Nicrophorus</taxon>
    </lineage>
</organism>
<sequence length="254" mass="30067">MGMERCAPLGNLLVLAVMEWSNDTVMRFLDIYENESIVWDPSHAHHKNRNEVHDAWRRIQADFGENISITDLKKKKDSLMATFRNCLYKIKQTARTSTSNEIVYKPSWFAYPKMASFLIHNDTNKYTMNADNMELVYVDEESEPEEKVHTDEFVSILRTEQLSPVNTPKMHFEPQRKKKKDDIFYDKLNKNLHLKEKDECELFGELTAIRLRKMDHNQREYVMHEIENVMYKCDGKSATMSVLAYLQNKKMNEK</sequence>
<feature type="domain" description="MADF" evidence="1">
    <location>
        <begin position="27"/>
        <end position="115"/>
    </location>
</feature>
<accession>A0ABM1M2K7</accession>
<dbReference type="PANTHER" id="PTHR21505:SF12">
    <property type="entry name" value="MADF DOMAIN-CONTAINING PROTEIN-RELATED"/>
    <property type="match status" value="1"/>
</dbReference>
<evidence type="ECO:0000313" key="3">
    <source>
        <dbReference type="RefSeq" id="XP_017768807.1"/>
    </source>
</evidence>
<dbReference type="PROSITE" id="PS51029">
    <property type="entry name" value="MADF"/>
    <property type="match status" value="1"/>
</dbReference>
<protein>
    <submittedName>
        <fullName evidence="3">Uncharacterized protein LOC108556957 isoform X1</fullName>
    </submittedName>
</protein>
<dbReference type="GeneID" id="108556957"/>
<dbReference type="Proteomes" id="UP000695000">
    <property type="component" value="Unplaced"/>
</dbReference>
<evidence type="ECO:0000259" key="1">
    <source>
        <dbReference type="PROSITE" id="PS51029"/>
    </source>
</evidence>
<keyword evidence="2" id="KW-1185">Reference proteome</keyword>
<dbReference type="RefSeq" id="XP_017768807.1">
    <property type="nucleotide sequence ID" value="XM_017913318.1"/>
</dbReference>
<dbReference type="PANTHER" id="PTHR21505">
    <property type="entry name" value="MADF DOMAIN-CONTAINING PROTEIN-RELATED"/>
    <property type="match status" value="1"/>
</dbReference>
<gene>
    <name evidence="3" type="primary">LOC108556957</name>
</gene>
<dbReference type="Pfam" id="PF10545">
    <property type="entry name" value="MADF_DNA_bdg"/>
    <property type="match status" value="1"/>
</dbReference>
<name>A0ABM1M2K7_NICVS</name>
<evidence type="ECO:0000313" key="2">
    <source>
        <dbReference type="Proteomes" id="UP000695000"/>
    </source>
</evidence>
<dbReference type="InterPro" id="IPR006578">
    <property type="entry name" value="MADF-dom"/>
</dbReference>
<proteinExistence type="predicted"/>
<reference evidence="3" key="1">
    <citation type="submission" date="2025-08" db="UniProtKB">
        <authorList>
            <consortium name="RefSeq"/>
        </authorList>
    </citation>
    <scope>IDENTIFICATION</scope>
    <source>
        <tissue evidence="3">Whole Larva</tissue>
    </source>
</reference>